<keyword evidence="2" id="KW-1185">Reference proteome</keyword>
<protein>
    <submittedName>
        <fullName evidence="1">Uncharacterized protein</fullName>
    </submittedName>
</protein>
<sequence length="107" mass="11031">MNEYDGIPDHTLAKLKPGAEGAGGGSFAAQVYACEVRPMATDRDAQDAISQPRLLLLRNSNPTAAALLGKAETDARLVTSSAQAPLRVFREDIVVGRGSAGPDGPAG</sequence>
<evidence type="ECO:0000313" key="2">
    <source>
        <dbReference type="Proteomes" id="UP001499882"/>
    </source>
</evidence>
<dbReference type="EMBL" id="BAABKN010000031">
    <property type="protein sequence ID" value="GAA4755600.1"/>
    <property type="molecule type" value="Genomic_DNA"/>
</dbReference>
<proteinExistence type="predicted"/>
<organism evidence="1 2">
    <name type="scientific">Nocardioides endophyticus</name>
    <dbReference type="NCBI Taxonomy" id="1353775"/>
    <lineage>
        <taxon>Bacteria</taxon>
        <taxon>Bacillati</taxon>
        <taxon>Actinomycetota</taxon>
        <taxon>Actinomycetes</taxon>
        <taxon>Propionibacteriales</taxon>
        <taxon>Nocardioidaceae</taxon>
        <taxon>Nocardioides</taxon>
    </lineage>
</organism>
<evidence type="ECO:0000313" key="1">
    <source>
        <dbReference type="EMBL" id="GAA4755600.1"/>
    </source>
</evidence>
<dbReference type="RefSeq" id="WP_345529460.1">
    <property type="nucleotide sequence ID" value="NZ_BAABKN010000031.1"/>
</dbReference>
<dbReference type="Proteomes" id="UP001499882">
    <property type="component" value="Unassembled WGS sequence"/>
</dbReference>
<gene>
    <name evidence="1" type="ORF">GCM10023350_46390</name>
</gene>
<name>A0ABP8ZGF5_9ACTN</name>
<reference evidence="2" key="1">
    <citation type="journal article" date="2019" name="Int. J. Syst. Evol. Microbiol.">
        <title>The Global Catalogue of Microorganisms (GCM) 10K type strain sequencing project: providing services to taxonomists for standard genome sequencing and annotation.</title>
        <authorList>
            <consortium name="The Broad Institute Genomics Platform"/>
            <consortium name="The Broad Institute Genome Sequencing Center for Infectious Disease"/>
            <person name="Wu L."/>
            <person name="Ma J."/>
        </authorList>
    </citation>
    <scope>NUCLEOTIDE SEQUENCE [LARGE SCALE GENOMIC DNA]</scope>
    <source>
        <strain evidence="2">JCM 18532</strain>
    </source>
</reference>
<accession>A0ABP8ZGF5</accession>
<comment type="caution">
    <text evidence="1">The sequence shown here is derived from an EMBL/GenBank/DDBJ whole genome shotgun (WGS) entry which is preliminary data.</text>
</comment>